<dbReference type="SUPFAM" id="SSF88946">
    <property type="entry name" value="Sigma2 domain of RNA polymerase sigma factors"/>
    <property type="match status" value="1"/>
</dbReference>
<evidence type="ECO:0000259" key="7">
    <source>
        <dbReference type="Pfam" id="PF08281"/>
    </source>
</evidence>
<evidence type="ECO:0000256" key="4">
    <source>
        <dbReference type="ARBA" id="ARBA00023082"/>
    </source>
</evidence>
<name>A0A1H8RK79_9ACTN</name>
<dbReference type="STRING" id="673521.SAMN05660991_01159"/>
<dbReference type="InterPro" id="IPR032710">
    <property type="entry name" value="NTF2-like_dom_sf"/>
</dbReference>
<feature type="domain" description="RNA polymerase sigma factor 70 region 4 type 2" evidence="7">
    <location>
        <begin position="112"/>
        <end position="162"/>
    </location>
</feature>
<dbReference type="InterPro" id="IPR007627">
    <property type="entry name" value="RNA_pol_sigma70_r2"/>
</dbReference>
<evidence type="ECO:0000313" key="8">
    <source>
        <dbReference type="EMBL" id="SEO66732.1"/>
    </source>
</evidence>
<dbReference type="InterPro" id="IPR052704">
    <property type="entry name" value="ECF_Sigma-70_Domain"/>
</dbReference>
<dbReference type="PANTHER" id="PTHR30173">
    <property type="entry name" value="SIGMA 19 FACTOR"/>
    <property type="match status" value="1"/>
</dbReference>
<gene>
    <name evidence="8" type="ORF">SAMN05660991_01159</name>
</gene>
<dbReference type="Gene3D" id="3.10.450.50">
    <property type="match status" value="1"/>
</dbReference>
<dbReference type="SUPFAM" id="SSF88659">
    <property type="entry name" value="Sigma3 and sigma4 domains of RNA polymerase sigma factors"/>
    <property type="match status" value="1"/>
</dbReference>
<keyword evidence="9" id="KW-1185">Reference proteome</keyword>
<dbReference type="RefSeq" id="WP_211435513.1">
    <property type="nucleotide sequence ID" value="NZ_FOEE01000003.1"/>
</dbReference>
<dbReference type="AlphaFoldDB" id="A0A1H8RK79"/>
<accession>A0A1H8RK79</accession>
<dbReference type="Pfam" id="PF08281">
    <property type="entry name" value="Sigma70_r4_2"/>
    <property type="match status" value="1"/>
</dbReference>
<evidence type="ECO:0000259" key="6">
    <source>
        <dbReference type="Pfam" id="PF04542"/>
    </source>
</evidence>
<dbReference type="GO" id="GO:0003677">
    <property type="term" value="F:DNA binding"/>
    <property type="evidence" value="ECO:0007669"/>
    <property type="project" value="InterPro"/>
</dbReference>
<dbReference type="EMBL" id="FOEE01000003">
    <property type="protein sequence ID" value="SEO66732.1"/>
    <property type="molecule type" value="Genomic_DNA"/>
</dbReference>
<dbReference type="NCBIfam" id="TIGR02937">
    <property type="entry name" value="sigma70-ECF"/>
    <property type="match status" value="1"/>
</dbReference>
<sequence>MTEDAARADLLLAERFEAHRRHLRAVAQRLLGSADEADDAVQEAWLRLQRTGAAGVDNLGAWLTAVVGRICLDELRRRAARREESLEARGSDPGGGREPEAEAVLVDAVGGALLVVLDTLAPPERLAFVLHDLFAVPFDEVAVVLDRTPAAARQLASRARRRVRDAAPGATAVADAGRRREVVQAFLAAARGGDLTRLLAVLDPDVVVRADAPVAALGGVDRLDGRDAVARAFLGEAHAARAALVDGVPGAVVVSAGRVRAALEFTVSGGRVIAVEVVSDPVAVVALDVVLLEH</sequence>
<evidence type="ECO:0000256" key="2">
    <source>
        <dbReference type="ARBA" id="ARBA00011344"/>
    </source>
</evidence>
<evidence type="ECO:0000313" key="9">
    <source>
        <dbReference type="Proteomes" id="UP000198960"/>
    </source>
</evidence>
<keyword evidence="3" id="KW-0805">Transcription regulation</keyword>
<dbReference type="InterPro" id="IPR013325">
    <property type="entry name" value="RNA_pol_sigma_r2"/>
</dbReference>
<comment type="subunit">
    <text evidence="2">Interacts transiently with the RNA polymerase catalytic core formed by RpoA, RpoB, RpoC and RpoZ (2 alpha, 1 beta, 1 beta' and 1 omega subunit) to form the RNA polymerase holoenzyme that can initiate transcription.</text>
</comment>
<keyword evidence="4" id="KW-0731">Sigma factor</keyword>
<proteinExistence type="inferred from homology"/>
<dbReference type="InterPro" id="IPR014284">
    <property type="entry name" value="RNA_pol_sigma-70_dom"/>
</dbReference>
<evidence type="ECO:0000256" key="5">
    <source>
        <dbReference type="ARBA" id="ARBA00023163"/>
    </source>
</evidence>
<dbReference type="GO" id="GO:0006352">
    <property type="term" value="P:DNA-templated transcription initiation"/>
    <property type="evidence" value="ECO:0007669"/>
    <property type="project" value="InterPro"/>
</dbReference>
<dbReference type="GO" id="GO:0016987">
    <property type="term" value="F:sigma factor activity"/>
    <property type="evidence" value="ECO:0007669"/>
    <property type="project" value="UniProtKB-KW"/>
</dbReference>
<evidence type="ECO:0000256" key="3">
    <source>
        <dbReference type="ARBA" id="ARBA00023015"/>
    </source>
</evidence>
<dbReference type="InterPro" id="IPR013249">
    <property type="entry name" value="RNA_pol_sigma70_r4_t2"/>
</dbReference>
<comment type="similarity">
    <text evidence="1">Belongs to the sigma-70 factor family. ECF subfamily.</text>
</comment>
<dbReference type="PANTHER" id="PTHR30173:SF43">
    <property type="entry name" value="ECF RNA POLYMERASE SIGMA FACTOR SIGI-RELATED"/>
    <property type="match status" value="1"/>
</dbReference>
<organism evidence="8 9">
    <name type="scientific">Trujillonella endophytica</name>
    <dbReference type="NCBI Taxonomy" id="673521"/>
    <lineage>
        <taxon>Bacteria</taxon>
        <taxon>Bacillati</taxon>
        <taxon>Actinomycetota</taxon>
        <taxon>Actinomycetes</taxon>
        <taxon>Geodermatophilales</taxon>
        <taxon>Geodermatophilaceae</taxon>
        <taxon>Trujillonella</taxon>
    </lineage>
</organism>
<evidence type="ECO:0000256" key="1">
    <source>
        <dbReference type="ARBA" id="ARBA00010641"/>
    </source>
</evidence>
<dbReference type="Pfam" id="PF04542">
    <property type="entry name" value="Sigma70_r2"/>
    <property type="match status" value="1"/>
</dbReference>
<feature type="domain" description="RNA polymerase sigma-70 region 2" evidence="6">
    <location>
        <begin position="16"/>
        <end position="79"/>
    </location>
</feature>
<dbReference type="Gene3D" id="1.10.1740.10">
    <property type="match status" value="1"/>
</dbReference>
<reference evidence="9" key="1">
    <citation type="submission" date="2016-10" db="EMBL/GenBank/DDBJ databases">
        <authorList>
            <person name="Varghese N."/>
            <person name="Submissions S."/>
        </authorList>
    </citation>
    <scope>NUCLEOTIDE SEQUENCE [LARGE SCALE GENOMIC DNA]</scope>
    <source>
        <strain evidence="9">DSM 45413</strain>
    </source>
</reference>
<dbReference type="InterPro" id="IPR036388">
    <property type="entry name" value="WH-like_DNA-bd_sf"/>
</dbReference>
<dbReference type="InterPro" id="IPR013324">
    <property type="entry name" value="RNA_pol_sigma_r3/r4-like"/>
</dbReference>
<keyword evidence="5" id="KW-0804">Transcription</keyword>
<dbReference type="Proteomes" id="UP000198960">
    <property type="component" value="Unassembled WGS sequence"/>
</dbReference>
<dbReference type="Gene3D" id="1.10.10.10">
    <property type="entry name" value="Winged helix-like DNA-binding domain superfamily/Winged helix DNA-binding domain"/>
    <property type="match status" value="1"/>
</dbReference>
<dbReference type="SUPFAM" id="SSF54427">
    <property type="entry name" value="NTF2-like"/>
    <property type="match status" value="1"/>
</dbReference>
<protein>
    <submittedName>
        <fullName evidence="8">RNA polymerase sigma-70 factor, ECF subfamily</fullName>
    </submittedName>
</protein>